<dbReference type="RefSeq" id="WP_315730839.1">
    <property type="nucleotide sequence ID" value="NZ_JAVYII010000001.1"/>
</dbReference>
<evidence type="ECO:0000313" key="4">
    <source>
        <dbReference type="EMBL" id="MDT9591805.1"/>
    </source>
</evidence>
<feature type="region of interest" description="Disordered" evidence="1">
    <location>
        <begin position="144"/>
        <end position="306"/>
    </location>
</feature>
<feature type="compositionally biased region" description="Low complexity" evidence="1">
    <location>
        <begin position="213"/>
        <end position="271"/>
    </location>
</feature>
<evidence type="ECO:0000256" key="2">
    <source>
        <dbReference type="SAM" id="Phobius"/>
    </source>
</evidence>
<reference evidence="4 5" key="1">
    <citation type="submission" date="2023-08" db="EMBL/GenBank/DDBJ databases">
        <title>Nocardioides seae sp. nov., a bacterium isolated from a soil.</title>
        <authorList>
            <person name="Wang X."/>
        </authorList>
    </citation>
    <scope>NUCLEOTIDE SEQUENCE [LARGE SCALE GENOMIC DNA]</scope>
    <source>
        <strain evidence="4 5">YZH12</strain>
    </source>
</reference>
<comment type="caution">
    <text evidence="4">The sequence shown here is derived from an EMBL/GenBank/DDBJ whole genome shotgun (WGS) entry which is preliminary data.</text>
</comment>
<keyword evidence="5" id="KW-1185">Reference proteome</keyword>
<feature type="compositionally biased region" description="Gly residues" evidence="1">
    <location>
        <begin position="159"/>
        <end position="211"/>
    </location>
</feature>
<protein>
    <recommendedName>
        <fullName evidence="6">Secreted protein</fullName>
    </recommendedName>
</protein>
<name>A0ABU3PRF2_9ACTN</name>
<dbReference type="EMBL" id="JAVYII010000001">
    <property type="protein sequence ID" value="MDT9591805.1"/>
    <property type="molecule type" value="Genomic_DNA"/>
</dbReference>
<keyword evidence="2" id="KW-1133">Transmembrane helix</keyword>
<feature type="chain" id="PRO_5045491461" description="Secreted protein" evidence="3">
    <location>
        <begin position="32"/>
        <end position="340"/>
    </location>
</feature>
<evidence type="ECO:0000313" key="5">
    <source>
        <dbReference type="Proteomes" id="UP001268542"/>
    </source>
</evidence>
<evidence type="ECO:0000256" key="3">
    <source>
        <dbReference type="SAM" id="SignalP"/>
    </source>
</evidence>
<proteinExistence type="predicted"/>
<organism evidence="4 5">
    <name type="scientific">Nocardioides imazamoxiresistens</name>
    <dbReference type="NCBI Taxonomy" id="3231893"/>
    <lineage>
        <taxon>Bacteria</taxon>
        <taxon>Bacillati</taxon>
        <taxon>Actinomycetota</taxon>
        <taxon>Actinomycetes</taxon>
        <taxon>Propionibacteriales</taxon>
        <taxon>Nocardioidaceae</taxon>
        <taxon>Nocardioides</taxon>
    </lineage>
</organism>
<evidence type="ECO:0000256" key="1">
    <source>
        <dbReference type="SAM" id="MobiDB-lite"/>
    </source>
</evidence>
<feature type="signal peptide" evidence="3">
    <location>
        <begin position="1"/>
        <end position="31"/>
    </location>
</feature>
<keyword evidence="2" id="KW-0472">Membrane</keyword>
<keyword evidence="3" id="KW-0732">Signal</keyword>
<gene>
    <name evidence="4" type="ORF">RDV89_01905</name>
</gene>
<accession>A0ABU3PRF2</accession>
<keyword evidence="2" id="KW-0812">Transmembrane</keyword>
<dbReference type="Proteomes" id="UP001268542">
    <property type="component" value="Unassembled WGS sequence"/>
</dbReference>
<sequence>MSLLRSVVAATALAVAATAALVGLPVPAAVAADCAGVTVVVDASRLSGGIDQKCQGSSGGTARGLFAAAGHTQEDDPRQPGFVCYVDSQPSQRQCARDSAAGSYWSLWVSDGRSGTWSYSSLGVDGLSVPAGGYVAWVWQSGGRSAPGVAATPRSSGSSGSGDSGGGSSSGGSGGGSSSGGSGSSGSGSSGSGSSGSGSSGSRGSGSGSSGTPGARGSADAPGSAAPGASGNPSDPGASGDPSDPADPSAGASAGADATADPSAAPTDGASTEGGEPSASGDATAYDVETEAGRVDDAAGTEPGGTLPWWVVVPVLVALAGGGGAAVVWRRKQAPQGPLL</sequence>
<feature type="transmembrane region" description="Helical" evidence="2">
    <location>
        <begin position="307"/>
        <end position="329"/>
    </location>
</feature>
<evidence type="ECO:0008006" key="6">
    <source>
        <dbReference type="Google" id="ProtNLM"/>
    </source>
</evidence>